<feature type="domain" description="ZP" evidence="3">
    <location>
        <begin position="596"/>
        <end position="849"/>
    </location>
</feature>
<keyword evidence="5" id="KW-1185">Reference proteome</keyword>
<dbReference type="PANTHER" id="PTHR14002">
    <property type="entry name" value="ENDOGLIN/TGF-BETA RECEPTOR TYPE III"/>
    <property type="match status" value="1"/>
</dbReference>
<protein>
    <recommendedName>
        <fullName evidence="3">ZP domain-containing protein</fullName>
    </recommendedName>
</protein>
<dbReference type="Proteomes" id="UP000694389">
    <property type="component" value="Unassembled WGS sequence"/>
</dbReference>
<dbReference type="Gene3D" id="2.60.40.3210">
    <property type="entry name" value="Zona pellucida, ZP-N domain"/>
    <property type="match status" value="1"/>
</dbReference>
<keyword evidence="2" id="KW-1015">Disulfide bond</keyword>
<dbReference type="SMART" id="SM00832">
    <property type="entry name" value="C8"/>
    <property type="match status" value="1"/>
</dbReference>
<proteinExistence type="predicted"/>
<organism evidence="4 5">
    <name type="scientific">Dicentrarchus labrax</name>
    <name type="common">European seabass</name>
    <name type="synonym">Morone labrax</name>
    <dbReference type="NCBI Taxonomy" id="13489"/>
    <lineage>
        <taxon>Eukaryota</taxon>
        <taxon>Metazoa</taxon>
        <taxon>Chordata</taxon>
        <taxon>Craniata</taxon>
        <taxon>Vertebrata</taxon>
        <taxon>Euteleostomi</taxon>
        <taxon>Actinopterygii</taxon>
        <taxon>Neopterygii</taxon>
        <taxon>Teleostei</taxon>
        <taxon>Neoteleostei</taxon>
        <taxon>Acanthomorphata</taxon>
        <taxon>Eupercaria</taxon>
        <taxon>Moronidae</taxon>
        <taxon>Dicentrarchus</taxon>
    </lineage>
</organism>
<dbReference type="PROSITE" id="PS51034">
    <property type="entry name" value="ZP_2"/>
    <property type="match status" value="1"/>
</dbReference>
<reference evidence="4" key="2">
    <citation type="submission" date="2025-09" db="UniProtKB">
        <authorList>
            <consortium name="Ensembl"/>
        </authorList>
    </citation>
    <scope>IDENTIFICATION</scope>
</reference>
<name>A0A8C4DDJ9_DICLA</name>
<dbReference type="Gene3D" id="2.60.40.4100">
    <property type="entry name" value="Zona pellucida, ZP-C domain"/>
    <property type="match status" value="1"/>
</dbReference>
<dbReference type="InterPro" id="IPR042235">
    <property type="entry name" value="ZP-C_dom"/>
</dbReference>
<dbReference type="Ensembl" id="ENSDLAT00005000160.2">
    <property type="protein sequence ID" value="ENSDLAP00005000151.2"/>
    <property type="gene ID" value="ENSDLAG00005027340.1"/>
</dbReference>
<reference evidence="4" key="1">
    <citation type="submission" date="2025-08" db="UniProtKB">
        <authorList>
            <consortium name="Ensembl"/>
        </authorList>
    </citation>
    <scope>IDENTIFICATION</scope>
</reference>
<evidence type="ECO:0000256" key="2">
    <source>
        <dbReference type="ARBA" id="ARBA00023157"/>
    </source>
</evidence>
<dbReference type="GeneTree" id="ENSGT00940000156038"/>
<keyword evidence="1" id="KW-0732">Signal</keyword>
<dbReference type="InterPro" id="IPR055355">
    <property type="entry name" value="ZP-C"/>
</dbReference>
<dbReference type="PANTHER" id="PTHR14002:SF50">
    <property type="entry name" value="ALPHA-TECTORIN-LIKE-RELATED"/>
    <property type="match status" value="1"/>
</dbReference>
<evidence type="ECO:0000313" key="4">
    <source>
        <dbReference type="Ensembl" id="ENSDLAP00005000151.2"/>
    </source>
</evidence>
<dbReference type="Pfam" id="PF08742">
    <property type="entry name" value="C8"/>
    <property type="match status" value="1"/>
</dbReference>
<dbReference type="Pfam" id="PF00100">
    <property type="entry name" value="Zona_pellucida"/>
    <property type="match status" value="1"/>
</dbReference>
<dbReference type="InterPro" id="IPR001507">
    <property type="entry name" value="ZP_dom"/>
</dbReference>
<dbReference type="SMART" id="SM00241">
    <property type="entry name" value="ZP"/>
    <property type="match status" value="1"/>
</dbReference>
<sequence length="869" mass="93913">MVGLRVQRRVGERTRRGVTHKHLSIKRGRWRQTAATSAQELQHPEGFNTDLHLQSFISCCSSQPPDAQTLSWRGSIMGKPSALLLLLAVAASQVDFSLSAVTELNFTDCPINYYGRNYTALTVEQTPNVSTALCFKGSNGSDCIHVSNGGSDTATMVVIGGTTNITFNLPSIKSVSQCRLILTFKENKTGSIKNYIFLYQAGQQAAVYLGPQFSLPTISVNMTVDNSTVDSVLKDKMTFYLDISGCRNQNAGFKTGEIMFNSSETCSQLVCSVESSGVSVSTCGSEESCIGNNMCVKPADVCTVTASSIIDFSSRVHSVPDRCVYSLMKPLGSSAFNLLAGFRERRRQDVAFLDHLILSLNGSSVKIYLEQGGRVRDGQQTLTLNATGQVVHGVELSKNQTGVTAKIPSINATVFFDGNTAHVTGHFGAMEGLCGNPANSSQNFTLSAAKSSNDSAASCETLHKQTADSSINCTRTTEYCNLIKQAPFTVCHNHSDPEPFVTACTDTLCKYPAVDGLNKCQFLEAYAESCRLKVTITVENWRSNASCSAVPQASCQDQDCSAHEFCGEKLGSTSCLCRAIFAAKYNSTNSLGEPTVCTQNSATLTLAGCLLTDKGIDYSALHLKDQNCTGHIDSKTHMVTFSFNSSNTCGAEVMKNNSQVLYKNTVMMANASGIITRNDQVEIDFSCLYAVPEVKSVSFKIKDSSVVKQIVSGVWNYTVTMNAYNDSGHKNLVNANTEVGLNQKIWVELKTDGLDNNIVTVVTDSCWASNDSSPNGTLRYDLVKNGCPNAADKTVMMEGNGVGTSNGFSFNMFEFSGKTGDIYLHCKLELCLTQSNACAPSCGGLRKRRSLRSKYADGNPALISMTWTK</sequence>
<evidence type="ECO:0000259" key="3">
    <source>
        <dbReference type="PROSITE" id="PS51034"/>
    </source>
</evidence>
<accession>A0A8C4DDJ9</accession>
<evidence type="ECO:0000313" key="5">
    <source>
        <dbReference type="Proteomes" id="UP000694389"/>
    </source>
</evidence>
<evidence type="ECO:0000256" key="1">
    <source>
        <dbReference type="ARBA" id="ARBA00022729"/>
    </source>
</evidence>
<dbReference type="InterPro" id="IPR014853">
    <property type="entry name" value="VWF/SSPO/ZAN-like_Cys-rich_dom"/>
</dbReference>
<dbReference type="AlphaFoldDB" id="A0A8C4DDJ9"/>